<feature type="chain" id="PRO_5046911821" description="DUF922 domain-containing protein" evidence="1">
    <location>
        <begin position="26"/>
        <end position="372"/>
    </location>
</feature>
<evidence type="ECO:0000313" key="2">
    <source>
        <dbReference type="EMBL" id="MFD0764003.1"/>
    </source>
</evidence>
<dbReference type="Proteomes" id="UP001597073">
    <property type="component" value="Unassembled WGS sequence"/>
</dbReference>
<gene>
    <name evidence="2" type="ORF">ACFQZI_04020</name>
</gene>
<dbReference type="RefSeq" id="WP_377138732.1">
    <property type="nucleotide sequence ID" value="NZ_JBHTIA010000003.1"/>
</dbReference>
<evidence type="ECO:0000313" key="3">
    <source>
        <dbReference type="Proteomes" id="UP001597073"/>
    </source>
</evidence>
<sequence length="372" mass="41782">MLKKYYYLLFVPCLFVLITSFKAGAPTTYITLQNQALKIIPKEFYIAAVEDGRSNNTSIGTLSAIASVTNAPGKPGVYNIDLKGGIAAIKNFVAYTLPVDKTLRPVIIKLNELKVTELPAGTGAVKGDIKLMASFYLQKGDDAVHLADYRTTTSYQRKAGAAQQIEPLIRSALSNCITYLNTWMDAQAAGNIKLAKSFKIKFVDHKEPNEGDTIYYDKNRPLKWDDFRGRRGTNSKYGAEIFAGLGYDEDLKVENSTVYMTFTLKVYVPKSACWVDAVAKNGYSLNHEQRHFDIAKLVAEHYKQKILNEKPTPDTYDAVISMEYLEALREMNKLQKQYDSETAHGADTYRQNLWNAKIEDELVQFGIKNKAS</sequence>
<dbReference type="InterPro" id="IPR010321">
    <property type="entry name" value="DUF922"/>
</dbReference>
<keyword evidence="1" id="KW-0732">Signal</keyword>
<accession>A0ABW2ZCU2</accession>
<feature type="signal peptide" evidence="1">
    <location>
        <begin position="1"/>
        <end position="25"/>
    </location>
</feature>
<comment type="caution">
    <text evidence="2">The sequence shown here is derived from an EMBL/GenBank/DDBJ whole genome shotgun (WGS) entry which is preliminary data.</text>
</comment>
<dbReference type="Pfam" id="PF06037">
    <property type="entry name" value="DUF922"/>
    <property type="match status" value="1"/>
</dbReference>
<proteinExistence type="predicted"/>
<organism evidence="2 3">
    <name type="scientific">Mucilaginibacter lutimaris</name>
    <dbReference type="NCBI Taxonomy" id="931629"/>
    <lineage>
        <taxon>Bacteria</taxon>
        <taxon>Pseudomonadati</taxon>
        <taxon>Bacteroidota</taxon>
        <taxon>Sphingobacteriia</taxon>
        <taxon>Sphingobacteriales</taxon>
        <taxon>Sphingobacteriaceae</taxon>
        <taxon>Mucilaginibacter</taxon>
    </lineage>
</organism>
<reference evidence="3" key="1">
    <citation type="journal article" date="2019" name="Int. J. Syst. Evol. Microbiol.">
        <title>The Global Catalogue of Microorganisms (GCM) 10K type strain sequencing project: providing services to taxonomists for standard genome sequencing and annotation.</title>
        <authorList>
            <consortium name="The Broad Institute Genomics Platform"/>
            <consortium name="The Broad Institute Genome Sequencing Center for Infectious Disease"/>
            <person name="Wu L."/>
            <person name="Ma J."/>
        </authorList>
    </citation>
    <scope>NUCLEOTIDE SEQUENCE [LARGE SCALE GENOMIC DNA]</scope>
    <source>
        <strain evidence="3">CCUG 60742</strain>
    </source>
</reference>
<name>A0ABW2ZCU2_9SPHI</name>
<evidence type="ECO:0000256" key="1">
    <source>
        <dbReference type="SAM" id="SignalP"/>
    </source>
</evidence>
<protein>
    <recommendedName>
        <fullName evidence="4">DUF922 domain-containing protein</fullName>
    </recommendedName>
</protein>
<keyword evidence="3" id="KW-1185">Reference proteome</keyword>
<evidence type="ECO:0008006" key="4">
    <source>
        <dbReference type="Google" id="ProtNLM"/>
    </source>
</evidence>
<dbReference type="EMBL" id="JBHTIA010000003">
    <property type="protein sequence ID" value="MFD0764003.1"/>
    <property type="molecule type" value="Genomic_DNA"/>
</dbReference>